<gene>
    <name evidence="9" type="ORF">VF724_08760</name>
</gene>
<feature type="transmembrane region" description="Helical" evidence="7">
    <location>
        <begin position="6"/>
        <end position="22"/>
    </location>
</feature>
<evidence type="ECO:0000256" key="4">
    <source>
        <dbReference type="ARBA" id="ARBA00022692"/>
    </source>
</evidence>
<dbReference type="PRINTS" id="PR01035">
    <property type="entry name" value="TCRTETA"/>
</dbReference>
<feature type="transmembrane region" description="Helical" evidence="7">
    <location>
        <begin position="85"/>
        <end position="105"/>
    </location>
</feature>
<evidence type="ECO:0000256" key="5">
    <source>
        <dbReference type="ARBA" id="ARBA00022989"/>
    </source>
</evidence>
<dbReference type="InterPro" id="IPR011701">
    <property type="entry name" value="MFS"/>
</dbReference>
<keyword evidence="2" id="KW-0813">Transport</keyword>
<accession>A0ABU5ZHN4</accession>
<evidence type="ECO:0000313" key="9">
    <source>
        <dbReference type="EMBL" id="MEB3101752.1"/>
    </source>
</evidence>
<feature type="transmembrane region" description="Helical" evidence="7">
    <location>
        <begin position="47"/>
        <end position="65"/>
    </location>
</feature>
<evidence type="ECO:0000256" key="7">
    <source>
        <dbReference type="SAM" id="Phobius"/>
    </source>
</evidence>
<dbReference type="InterPro" id="IPR020846">
    <property type="entry name" value="MFS_dom"/>
</dbReference>
<organism evidence="9 10">
    <name type="scientific">Ferviditalea candida</name>
    <dbReference type="NCBI Taxonomy" id="3108399"/>
    <lineage>
        <taxon>Bacteria</taxon>
        <taxon>Bacillati</taxon>
        <taxon>Bacillota</taxon>
        <taxon>Bacilli</taxon>
        <taxon>Bacillales</taxon>
        <taxon>Paenibacillaceae</taxon>
        <taxon>Ferviditalea</taxon>
    </lineage>
</organism>
<evidence type="ECO:0000256" key="1">
    <source>
        <dbReference type="ARBA" id="ARBA00004651"/>
    </source>
</evidence>
<dbReference type="EMBL" id="JAYJLD010000010">
    <property type="protein sequence ID" value="MEB3101752.1"/>
    <property type="molecule type" value="Genomic_DNA"/>
</dbReference>
<dbReference type="PANTHER" id="PTHR43414">
    <property type="entry name" value="MULTIDRUG RESISTANCE PROTEIN MDTG"/>
    <property type="match status" value="1"/>
</dbReference>
<keyword evidence="5 7" id="KW-1133">Transmembrane helix</keyword>
<feature type="transmembrane region" description="Helical" evidence="7">
    <location>
        <begin position="207"/>
        <end position="225"/>
    </location>
</feature>
<dbReference type="PROSITE" id="PS50850">
    <property type="entry name" value="MFS"/>
    <property type="match status" value="1"/>
</dbReference>
<evidence type="ECO:0000259" key="8">
    <source>
        <dbReference type="PROSITE" id="PS50850"/>
    </source>
</evidence>
<feature type="transmembrane region" description="Helical" evidence="7">
    <location>
        <begin position="145"/>
        <end position="164"/>
    </location>
</feature>
<keyword evidence="10" id="KW-1185">Reference proteome</keyword>
<dbReference type="InterPro" id="IPR001958">
    <property type="entry name" value="Tet-R_TetA/multi-R_MdtG-like"/>
</dbReference>
<comment type="caution">
    <text evidence="9">The sequence shown here is derived from an EMBL/GenBank/DDBJ whole genome shotgun (WGS) entry which is preliminary data.</text>
</comment>
<feature type="domain" description="Major facilitator superfamily (MFS) profile" evidence="8">
    <location>
        <begin position="47"/>
        <end position="247"/>
    </location>
</feature>
<evidence type="ECO:0000256" key="3">
    <source>
        <dbReference type="ARBA" id="ARBA00022475"/>
    </source>
</evidence>
<dbReference type="Gene3D" id="1.20.1250.20">
    <property type="entry name" value="MFS general substrate transporter like domains"/>
    <property type="match status" value="1"/>
</dbReference>
<protein>
    <submittedName>
        <fullName evidence="9">MFS transporter</fullName>
    </submittedName>
</protein>
<proteinExistence type="predicted"/>
<dbReference type="Proteomes" id="UP001310386">
    <property type="component" value="Unassembled WGS sequence"/>
</dbReference>
<dbReference type="PANTHER" id="PTHR43414:SF6">
    <property type="entry name" value="MULTIDRUG RESISTANCE PROTEIN MDTG"/>
    <property type="match status" value="1"/>
</dbReference>
<dbReference type="Pfam" id="PF07690">
    <property type="entry name" value="MFS_1"/>
    <property type="match status" value="1"/>
</dbReference>
<keyword evidence="3" id="KW-1003">Cell membrane</keyword>
<evidence type="ECO:0000256" key="2">
    <source>
        <dbReference type="ARBA" id="ARBA00022448"/>
    </source>
</evidence>
<reference evidence="9" key="1">
    <citation type="submission" date="2023-12" db="EMBL/GenBank/DDBJ databases">
        <title>Fervidustalea candida gen. nov., sp. nov., a novel member of the family Paenibacillaceae isolated from a geothermal area.</title>
        <authorList>
            <person name="Li W.-J."/>
            <person name="Jiao J.-Y."/>
            <person name="Chen Y."/>
        </authorList>
    </citation>
    <scope>NUCLEOTIDE SEQUENCE</scope>
    <source>
        <strain evidence="9">SYSU GA230002</strain>
    </source>
</reference>
<keyword evidence="6 7" id="KW-0472">Membrane</keyword>
<evidence type="ECO:0000256" key="6">
    <source>
        <dbReference type="ARBA" id="ARBA00023136"/>
    </source>
</evidence>
<sequence length="247" mass="26516">MAFASAGVMVLSATLLVIFWVTEQKFAPRTERGGVIQSLKIAGRNRMFLSVLLITLLAQFSVMTIEPVLPLYIVEIGGSVKDASLLSGIIFSLLGIASILFAPRWGNLADRIGFRKVLIIGLLFGGLGNIAQILFHSIWGFSIVRFIYGAFFCAVFPAINGLVVQSTPSEFRGRAFGINQTANQIGGMLGPIAGGLISGVFSIHSIFWITGFILLFAMVVAFQSYSKDDFANPSKNNPAKTTAAGES</sequence>
<keyword evidence="4 7" id="KW-0812">Transmembrane</keyword>
<evidence type="ECO:0000313" key="10">
    <source>
        <dbReference type="Proteomes" id="UP001310386"/>
    </source>
</evidence>
<name>A0ABU5ZHN4_9BACL</name>
<comment type="subcellular location">
    <subcellularLocation>
        <location evidence="1">Cell membrane</location>
        <topology evidence="1">Multi-pass membrane protein</topology>
    </subcellularLocation>
</comment>
<dbReference type="InterPro" id="IPR036259">
    <property type="entry name" value="MFS_trans_sf"/>
</dbReference>
<dbReference type="SUPFAM" id="SSF103473">
    <property type="entry name" value="MFS general substrate transporter"/>
    <property type="match status" value="1"/>
</dbReference>
<feature type="transmembrane region" description="Helical" evidence="7">
    <location>
        <begin position="117"/>
        <end position="139"/>
    </location>
</feature>